<dbReference type="InterPro" id="IPR022536">
    <property type="entry name" value="EspC"/>
</dbReference>
<reference evidence="2" key="1">
    <citation type="submission" date="2019-06" db="EMBL/GenBank/DDBJ databases">
        <title>Gordonia isolated from sludge of a wastewater treatment plant.</title>
        <authorList>
            <person name="Tamura T."/>
            <person name="Aoyama K."/>
            <person name="Kang Y."/>
            <person name="Saito S."/>
            <person name="Akiyama N."/>
            <person name="Yazawa K."/>
            <person name="Gonoi T."/>
            <person name="Mikami Y."/>
        </authorList>
    </citation>
    <scope>NUCLEOTIDE SEQUENCE [LARGE SCALE GENOMIC DNA]</scope>
    <source>
        <strain evidence="2">NBRC 107697</strain>
    </source>
</reference>
<keyword evidence="2" id="KW-1185">Reference proteome</keyword>
<dbReference type="EMBL" id="BJOU01000001">
    <property type="protein sequence ID" value="GED97316.1"/>
    <property type="molecule type" value="Genomic_DNA"/>
</dbReference>
<dbReference type="Proteomes" id="UP000444980">
    <property type="component" value="Unassembled WGS sequence"/>
</dbReference>
<organism evidence="1 2">
    <name type="scientific">Gordonia crocea</name>
    <dbReference type="NCBI Taxonomy" id="589162"/>
    <lineage>
        <taxon>Bacteria</taxon>
        <taxon>Bacillati</taxon>
        <taxon>Actinomycetota</taxon>
        <taxon>Actinomycetes</taxon>
        <taxon>Mycobacteriales</taxon>
        <taxon>Gordoniaceae</taxon>
        <taxon>Gordonia</taxon>
    </lineage>
</organism>
<evidence type="ECO:0000313" key="2">
    <source>
        <dbReference type="Proteomes" id="UP000444980"/>
    </source>
</evidence>
<dbReference type="Pfam" id="PF10824">
    <property type="entry name" value="T7SS_ESX_EspC"/>
    <property type="match status" value="1"/>
</dbReference>
<sequence>MDMTVTLHPPTAHRFADHHRASAEQAALSTAGLRADLAPLLPAFGLIGAEFLGALAQVLDRSAAHLDDLAGHHGSITAAARGGVHAYESTDAAAAAHTGQVAR</sequence>
<protein>
    <recommendedName>
        <fullName evidence="3">ESX-1 secretion-associated protein</fullName>
    </recommendedName>
</protein>
<comment type="caution">
    <text evidence="1">The sequence shown here is derived from an EMBL/GenBank/DDBJ whole genome shotgun (WGS) entry which is preliminary data.</text>
</comment>
<gene>
    <name evidence="1" type="ORF">nbrc107697_13550</name>
</gene>
<dbReference type="GO" id="GO:0009306">
    <property type="term" value="P:protein secretion"/>
    <property type="evidence" value="ECO:0007669"/>
    <property type="project" value="InterPro"/>
</dbReference>
<evidence type="ECO:0008006" key="3">
    <source>
        <dbReference type="Google" id="ProtNLM"/>
    </source>
</evidence>
<name>A0A7I9UWT2_9ACTN</name>
<proteinExistence type="predicted"/>
<dbReference type="AlphaFoldDB" id="A0A7I9UWT2"/>
<evidence type="ECO:0000313" key="1">
    <source>
        <dbReference type="EMBL" id="GED97316.1"/>
    </source>
</evidence>
<accession>A0A7I9UWT2</accession>